<dbReference type="CDD" id="cd02440">
    <property type="entry name" value="AdoMet_MTases"/>
    <property type="match status" value="1"/>
</dbReference>
<proteinExistence type="predicted"/>
<dbReference type="AlphaFoldDB" id="A0A3E1NF87"/>
<dbReference type="Pfam" id="PF08241">
    <property type="entry name" value="Methyltransf_11"/>
    <property type="match status" value="1"/>
</dbReference>
<comment type="caution">
    <text evidence="3">The sequence shown here is derived from an EMBL/GenBank/DDBJ whole genome shotgun (WGS) entry which is preliminary data.</text>
</comment>
<dbReference type="PANTHER" id="PTHR44068:SF11">
    <property type="entry name" value="GERANYL DIPHOSPHATE 2-C-METHYLTRANSFERASE"/>
    <property type="match status" value="1"/>
</dbReference>
<dbReference type="SUPFAM" id="SSF53335">
    <property type="entry name" value="S-adenosyl-L-methionine-dependent methyltransferases"/>
    <property type="match status" value="1"/>
</dbReference>
<keyword evidence="1 3" id="KW-0808">Transferase</keyword>
<sequence length="321" mass="35902">MSYLAFEPFVMCVVCKSSLTSAASFFQCVNPACGCRYPVVNGVPVLINPASETFQQTDFLSGEAPDIFFKAYKSPLRKFLKKVQPDITLNRASKKNYSLLAASLKHKTEVRILIVGGSIDGNGIQFLKNELGKDTVLVESDVAHGPNTNVILDAHNIPFKENTFDLVIAQAVLEHVLDPFLCVKEIYRVLKPGGQVYAETPFMQQVHGGQYDFHRFTFLGHRRLFRHFKQSGAGLVAGAGSAAAWSLRYFITSFAPTKTVDKAMSYGVNFLVFWLKYFDYILGQSKGSYDAACAYYFLGTKEEGYTLSDKELLLLYKGFRY</sequence>
<evidence type="ECO:0000259" key="2">
    <source>
        <dbReference type="Pfam" id="PF08241"/>
    </source>
</evidence>
<keyword evidence="4" id="KW-1185">Reference proteome</keyword>
<dbReference type="OrthoDB" id="3896938at2"/>
<evidence type="ECO:0000313" key="3">
    <source>
        <dbReference type="EMBL" id="RFM26643.1"/>
    </source>
</evidence>
<keyword evidence="3" id="KW-0489">Methyltransferase</keyword>
<dbReference type="InterPro" id="IPR013216">
    <property type="entry name" value="Methyltransf_11"/>
</dbReference>
<evidence type="ECO:0000256" key="1">
    <source>
        <dbReference type="ARBA" id="ARBA00022679"/>
    </source>
</evidence>
<dbReference type="PANTHER" id="PTHR44068">
    <property type="entry name" value="ZGC:194242"/>
    <property type="match status" value="1"/>
</dbReference>
<dbReference type="Gene3D" id="3.40.50.150">
    <property type="entry name" value="Vaccinia Virus protein VP39"/>
    <property type="match status" value="1"/>
</dbReference>
<dbReference type="GO" id="GO:0032259">
    <property type="term" value="P:methylation"/>
    <property type="evidence" value="ECO:0007669"/>
    <property type="project" value="UniProtKB-KW"/>
</dbReference>
<dbReference type="EMBL" id="QTJU01000008">
    <property type="protein sequence ID" value="RFM26643.1"/>
    <property type="molecule type" value="Genomic_DNA"/>
</dbReference>
<dbReference type="SUPFAM" id="SSF158997">
    <property type="entry name" value="Trm112p-like"/>
    <property type="match status" value="1"/>
</dbReference>
<reference evidence="3 4" key="1">
    <citation type="submission" date="2018-08" db="EMBL/GenBank/DDBJ databases">
        <title>Chitinophagaceae sp. K23C18032701, a novel bacterium isolated from forest soil.</title>
        <authorList>
            <person name="Wang C."/>
        </authorList>
    </citation>
    <scope>NUCLEOTIDE SEQUENCE [LARGE SCALE GENOMIC DNA]</scope>
    <source>
        <strain evidence="3 4">K23C18032701</strain>
    </source>
</reference>
<dbReference type="InterPro" id="IPR050447">
    <property type="entry name" value="Erg6_SMT_methyltransf"/>
</dbReference>
<feature type="domain" description="Methyltransferase type 11" evidence="2">
    <location>
        <begin position="149"/>
        <end position="197"/>
    </location>
</feature>
<dbReference type="Proteomes" id="UP000261284">
    <property type="component" value="Unassembled WGS sequence"/>
</dbReference>
<evidence type="ECO:0000313" key="4">
    <source>
        <dbReference type="Proteomes" id="UP000261284"/>
    </source>
</evidence>
<dbReference type="RefSeq" id="WP_116848847.1">
    <property type="nucleotide sequence ID" value="NZ_QTJU01000008.1"/>
</dbReference>
<name>A0A3E1NF87_9BACT</name>
<protein>
    <submittedName>
        <fullName evidence="3">Class I SAM-dependent methyltransferase</fullName>
    </submittedName>
</protein>
<gene>
    <name evidence="3" type="ORF">DXN05_18920</name>
</gene>
<organism evidence="3 4">
    <name type="scientific">Deminuibacter soli</name>
    <dbReference type="NCBI Taxonomy" id="2291815"/>
    <lineage>
        <taxon>Bacteria</taxon>
        <taxon>Pseudomonadati</taxon>
        <taxon>Bacteroidota</taxon>
        <taxon>Chitinophagia</taxon>
        <taxon>Chitinophagales</taxon>
        <taxon>Chitinophagaceae</taxon>
        <taxon>Deminuibacter</taxon>
    </lineage>
</organism>
<dbReference type="Gene3D" id="2.20.25.10">
    <property type="match status" value="1"/>
</dbReference>
<dbReference type="GO" id="GO:0008757">
    <property type="term" value="F:S-adenosylmethionine-dependent methyltransferase activity"/>
    <property type="evidence" value="ECO:0007669"/>
    <property type="project" value="InterPro"/>
</dbReference>
<accession>A0A3E1NF87</accession>
<dbReference type="InterPro" id="IPR029063">
    <property type="entry name" value="SAM-dependent_MTases_sf"/>
</dbReference>